<proteinExistence type="predicted"/>
<accession>S0NYC2</accession>
<dbReference type="PATRIC" id="fig|1140003.3.peg.1975"/>
<dbReference type="RefSeq" id="WP_016186480.1">
    <property type="nucleotide sequence ID" value="NZ_ASWO01000007.1"/>
</dbReference>
<dbReference type="eggNOG" id="COG0695">
    <property type="taxonomic scope" value="Bacteria"/>
</dbReference>
<dbReference type="PROSITE" id="PS51354">
    <property type="entry name" value="GLUTAREDOXIN_2"/>
    <property type="match status" value="1"/>
</dbReference>
<dbReference type="STRING" id="1140003.OMY_02048"/>
<keyword evidence="3" id="KW-1185">Reference proteome</keyword>
<dbReference type="AlphaFoldDB" id="S0NYC2"/>
<name>S0NYC2_9ENTE</name>
<dbReference type="CDD" id="cd02976">
    <property type="entry name" value="NrdH"/>
    <property type="match status" value="1"/>
</dbReference>
<dbReference type="Proteomes" id="UP000015961">
    <property type="component" value="Unassembled WGS sequence"/>
</dbReference>
<reference evidence="2 3" key="1">
    <citation type="submission" date="2013-03" db="EMBL/GenBank/DDBJ databases">
        <title>The Genome Sequence of Enterococcus sulfureus ATCC_49903 (PacBio/Illumina hybrid assembly).</title>
        <authorList>
            <consortium name="The Broad Institute Genomics Platform"/>
            <consortium name="The Broad Institute Genome Sequencing Center for Infectious Disease"/>
            <person name="Earl A."/>
            <person name="Russ C."/>
            <person name="Gilmore M."/>
            <person name="Surin D."/>
            <person name="Walker B."/>
            <person name="Young S."/>
            <person name="Zeng Q."/>
            <person name="Gargeya S."/>
            <person name="Fitzgerald M."/>
            <person name="Haas B."/>
            <person name="Abouelleil A."/>
            <person name="Allen A.W."/>
            <person name="Alvarado L."/>
            <person name="Arachchi H.M."/>
            <person name="Berlin A.M."/>
            <person name="Chapman S.B."/>
            <person name="Gainer-Dewar J."/>
            <person name="Goldberg J."/>
            <person name="Griggs A."/>
            <person name="Gujja S."/>
            <person name="Hansen M."/>
            <person name="Howarth C."/>
            <person name="Imamovic A."/>
            <person name="Ireland A."/>
            <person name="Larimer J."/>
            <person name="McCowan C."/>
            <person name="Murphy C."/>
            <person name="Pearson M."/>
            <person name="Poon T.W."/>
            <person name="Priest M."/>
            <person name="Roberts A."/>
            <person name="Saif S."/>
            <person name="Shea T."/>
            <person name="Sisk P."/>
            <person name="Sykes S."/>
            <person name="Wortman J."/>
            <person name="Nusbaum C."/>
            <person name="Birren B."/>
        </authorList>
    </citation>
    <scope>NUCLEOTIDE SEQUENCE [LARGE SCALE GENOMIC DNA]</scope>
    <source>
        <strain evidence="2 3">ATCC 49903</strain>
    </source>
</reference>
<dbReference type="InterPro" id="IPR002109">
    <property type="entry name" value="Glutaredoxin"/>
</dbReference>
<dbReference type="EMBL" id="ASWO01000007">
    <property type="protein sequence ID" value="EOT82920.1"/>
    <property type="molecule type" value="Genomic_DNA"/>
</dbReference>
<evidence type="ECO:0000259" key="1">
    <source>
        <dbReference type="Pfam" id="PF00462"/>
    </source>
</evidence>
<dbReference type="SUPFAM" id="SSF52833">
    <property type="entry name" value="Thioredoxin-like"/>
    <property type="match status" value="1"/>
</dbReference>
<dbReference type="Gene3D" id="3.40.30.10">
    <property type="entry name" value="Glutaredoxin"/>
    <property type="match status" value="1"/>
</dbReference>
<dbReference type="Pfam" id="PF00462">
    <property type="entry name" value="Glutaredoxin"/>
    <property type="match status" value="1"/>
</dbReference>
<protein>
    <recommendedName>
        <fullName evidence="1">Glutaredoxin domain-containing protein</fullName>
    </recommendedName>
</protein>
<dbReference type="InterPro" id="IPR036249">
    <property type="entry name" value="Thioredoxin-like_sf"/>
</dbReference>
<comment type="caution">
    <text evidence="2">The sequence shown here is derived from an EMBL/GenBank/DDBJ whole genome shotgun (WGS) entry which is preliminary data.</text>
</comment>
<feature type="domain" description="Glutaredoxin" evidence="1">
    <location>
        <begin position="6"/>
        <end position="61"/>
    </location>
</feature>
<dbReference type="OrthoDB" id="2192230at2"/>
<sequence length="91" mass="10264">MSQPTIVLWAKEGCHYCQTLKDYFATAQLEYQVVDVTYQDAFRSILQTKYGVSYVPVVEIAKNGSTQFTGVTSLELEDVIKEIQAHQEVVA</sequence>
<organism evidence="2 3">
    <name type="scientific">Enterococcus sulfureus ATCC 49903</name>
    <dbReference type="NCBI Taxonomy" id="1140003"/>
    <lineage>
        <taxon>Bacteria</taxon>
        <taxon>Bacillati</taxon>
        <taxon>Bacillota</taxon>
        <taxon>Bacilli</taxon>
        <taxon>Lactobacillales</taxon>
        <taxon>Enterococcaceae</taxon>
        <taxon>Enterococcus</taxon>
    </lineage>
</organism>
<evidence type="ECO:0000313" key="2">
    <source>
        <dbReference type="EMBL" id="EOT82920.1"/>
    </source>
</evidence>
<evidence type="ECO:0000313" key="3">
    <source>
        <dbReference type="Proteomes" id="UP000015961"/>
    </source>
</evidence>
<gene>
    <name evidence="2" type="ORF">I573_02033</name>
</gene>